<protein>
    <submittedName>
        <fullName evidence="7">Sodium:proton antiporter</fullName>
    </submittedName>
</protein>
<dbReference type="GO" id="GO:0016020">
    <property type="term" value="C:membrane"/>
    <property type="evidence" value="ECO:0007669"/>
    <property type="project" value="UniProtKB-SubCell"/>
</dbReference>
<feature type="transmembrane region" description="Helical" evidence="5">
    <location>
        <begin position="365"/>
        <end position="388"/>
    </location>
</feature>
<feature type="transmembrane region" description="Helical" evidence="5">
    <location>
        <begin position="301"/>
        <end position="321"/>
    </location>
</feature>
<dbReference type="RefSeq" id="WP_062390634.1">
    <property type="nucleotide sequence ID" value="NZ_CP014750.1"/>
</dbReference>
<dbReference type="AlphaFoldDB" id="A0A142CX69"/>
<keyword evidence="8" id="KW-1185">Reference proteome</keyword>
<keyword evidence="3 5" id="KW-1133">Transmembrane helix</keyword>
<evidence type="ECO:0000256" key="5">
    <source>
        <dbReference type="SAM" id="Phobius"/>
    </source>
</evidence>
<feature type="transmembrane region" description="Helical" evidence="5">
    <location>
        <begin position="201"/>
        <end position="222"/>
    </location>
</feature>
<evidence type="ECO:0000256" key="1">
    <source>
        <dbReference type="ARBA" id="ARBA00004141"/>
    </source>
</evidence>
<accession>A0A142CX69</accession>
<dbReference type="STRING" id="53952.A0127_09465"/>
<keyword evidence="2 5" id="KW-0812">Transmembrane</keyword>
<feature type="transmembrane region" description="Helical" evidence="5">
    <location>
        <begin position="262"/>
        <end position="281"/>
    </location>
</feature>
<dbReference type="PRINTS" id="PR01434">
    <property type="entry name" value="NADHDHGNASE5"/>
</dbReference>
<feature type="transmembrane region" description="Helical" evidence="5">
    <location>
        <begin position="28"/>
        <end position="49"/>
    </location>
</feature>
<feature type="transmembrane region" description="Helical" evidence="5">
    <location>
        <begin position="70"/>
        <end position="96"/>
    </location>
</feature>
<keyword evidence="4 5" id="KW-0472">Membrane</keyword>
<feature type="transmembrane region" description="Helical" evidence="5">
    <location>
        <begin position="443"/>
        <end position="464"/>
    </location>
</feature>
<name>A0A142CX69_9EURY</name>
<dbReference type="GO" id="GO:0008137">
    <property type="term" value="F:NADH dehydrogenase (ubiquinone) activity"/>
    <property type="evidence" value="ECO:0007669"/>
    <property type="project" value="InterPro"/>
</dbReference>
<feature type="transmembrane region" description="Helical" evidence="5">
    <location>
        <begin position="165"/>
        <end position="189"/>
    </location>
</feature>
<evidence type="ECO:0000313" key="7">
    <source>
        <dbReference type="EMBL" id="AMQ19371.1"/>
    </source>
</evidence>
<feature type="transmembrane region" description="Helical" evidence="5">
    <location>
        <begin position="400"/>
        <end position="423"/>
    </location>
</feature>
<proteinExistence type="predicted"/>
<feature type="transmembrane region" description="Helical" evidence="5">
    <location>
        <begin position="234"/>
        <end position="250"/>
    </location>
</feature>
<evidence type="ECO:0000256" key="4">
    <source>
        <dbReference type="ARBA" id="ARBA00023136"/>
    </source>
</evidence>
<dbReference type="GO" id="GO:0042773">
    <property type="term" value="P:ATP synthesis coupled electron transport"/>
    <property type="evidence" value="ECO:0007669"/>
    <property type="project" value="InterPro"/>
</dbReference>
<dbReference type="InterPro" id="IPR003945">
    <property type="entry name" value="NU5C-like"/>
</dbReference>
<comment type="subcellular location">
    <subcellularLocation>
        <location evidence="1">Membrane</location>
        <topology evidence="1">Multi-pass membrane protein</topology>
    </subcellularLocation>
</comment>
<dbReference type="PANTHER" id="PTHR42829">
    <property type="entry name" value="NADH-UBIQUINONE OXIDOREDUCTASE CHAIN 5"/>
    <property type="match status" value="1"/>
</dbReference>
<dbReference type="PANTHER" id="PTHR42829:SF2">
    <property type="entry name" value="NADH-UBIQUINONE OXIDOREDUCTASE CHAIN 5"/>
    <property type="match status" value="1"/>
</dbReference>
<dbReference type="KEGG" id="tpep:A0127_09465"/>
<dbReference type="Proteomes" id="UP000073604">
    <property type="component" value="Chromosome"/>
</dbReference>
<dbReference type="EMBL" id="CP014750">
    <property type="protein sequence ID" value="AMQ19371.1"/>
    <property type="molecule type" value="Genomic_DNA"/>
</dbReference>
<gene>
    <name evidence="7" type="ORF">A0127_09465</name>
</gene>
<reference evidence="8" key="1">
    <citation type="submission" date="2016-03" db="EMBL/GenBank/DDBJ databases">
        <authorList>
            <person name="Oger P.M."/>
        </authorList>
    </citation>
    <scope>NUCLEOTIDE SEQUENCE [LARGE SCALE GENOMIC DNA]</scope>
    <source>
        <strain evidence="8">OG-1</strain>
    </source>
</reference>
<organism evidence="7 8">
    <name type="scientific">Thermococcus peptonophilus</name>
    <dbReference type="NCBI Taxonomy" id="53952"/>
    <lineage>
        <taxon>Archaea</taxon>
        <taxon>Methanobacteriati</taxon>
        <taxon>Methanobacteriota</taxon>
        <taxon>Thermococci</taxon>
        <taxon>Thermococcales</taxon>
        <taxon>Thermococcaceae</taxon>
        <taxon>Thermococcus</taxon>
    </lineage>
</organism>
<dbReference type="GO" id="GO:0003954">
    <property type="term" value="F:NADH dehydrogenase activity"/>
    <property type="evidence" value="ECO:0007669"/>
    <property type="project" value="TreeGrafter"/>
</dbReference>
<feature type="transmembrane region" description="Helical" evidence="5">
    <location>
        <begin position="116"/>
        <end position="133"/>
    </location>
</feature>
<feature type="transmembrane region" description="Helical" evidence="5">
    <location>
        <begin position="328"/>
        <end position="345"/>
    </location>
</feature>
<dbReference type="OrthoDB" id="98702at2157"/>
<evidence type="ECO:0000256" key="3">
    <source>
        <dbReference type="ARBA" id="ARBA00022989"/>
    </source>
</evidence>
<evidence type="ECO:0000313" key="8">
    <source>
        <dbReference type="Proteomes" id="UP000073604"/>
    </source>
</evidence>
<sequence>MIELFLASALLPFILVLAWKTEGKSADTFASVILGLSFLINAAGTYEFFAGDTSKVYHAAYVSAGNLGEVFGATADVASVLMGFFSILIAFLLAVYSAQYFSQKNRAFPMGSGKGRFYGLLGLLTGATMVFIYATNLVQFAVALEIMAIAILYLVNFYGNAKTDALKAFLVLNLGVLLILGAVAVLGGGQELDKMTANNTALLLVMFASFAMSSQLLFYSWLPDSTASPVPASAYVHSASIVPLGSFMLFRVIQYMKPDDSTFWVLGGLTVALIFLMMIYYPLQRDAKKLVAYSTIAQTGVSYITLAYALLGHTVGLQIALYQVVNHAVVKALAFASVGGLAYSLGTTNMKLIRGMRKAVPWTSISWFAGFLGLAGVMPLGLFFSKAFTIMSTRHAKGIASWLFPATILFDAAIFLVVVLLWFRESFFGEPSDEAEKEPGLMVAVMIVLILIGIVAPWVTLDIVQKIAFMG</sequence>
<dbReference type="Pfam" id="PF00361">
    <property type="entry name" value="Proton_antipo_M"/>
    <property type="match status" value="1"/>
</dbReference>
<evidence type="ECO:0000259" key="6">
    <source>
        <dbReference type="Pfam" id="PF00361"/>
    </source>
</evidence>
<feature type="domain" description="NADH:quinone oxidoreductase/Mrp antiporter transmembrane" evidence="6">
    <location>
        <begin position="134"/>
        <end position="404"/>
    </location>
</feature>
<feature type="transmembrane region" description="Helical" evidence="5">
    <location>
        <begin position="140"/>
        <end position="159"/>
    </location>
</feature>
<dbReference type="InterPro" id="IPR001750">
    <property type="entry name" value="ND/Mrp_TM"/>
</dbReference>
<dbReference type="GeneID" id="27140775"/>
<dbReference type="GO" id="GO:0015990">
    <property type="term" value="P:electron transport coupled proton transport"/>
    <property type="evidence" value="ECO:0007669"/>
    <property type="project" value="TreeGrafter"/>
</dbReference>
<evidence type="ECO:0000256" key="2">
    <source>
        <dbReference type="ARBA" id="ARBA00022692"/>
    </source>
</evidence>